<evidence type="ECO:0000256" key="1">
    <source>
        <dbReference type="SAM" id="MobiDB-lite"/>
    </source>
</evidence>
<dbReference type="RefSeq" id="WP_116025772.1">
    <property type="nucleotide sequence ID" value="NZ_QTTT01000001.1"/>
</dbReference>
<sequence length="254" mass="27976">MDAVASVQRIIDLYPARDIIVDPGHWERLPPDTEHLRTQRFVLAGSRAERLDRFAVKAIEQVALYDLTQPLADRGSMHPPPRVLAMLIALGEEMDRLGYAGPRTDYLAGWRAAIVFAEAVWSDLPAMPHHRPDIKPALEGISAETARGMRDFFAHELDFWRSMSDAFALGEATAEGRRSPFEELAHEVTSRFGSPPTTGTGRVAARNALEELPAAGPDVAGTARPGPQLRRGRPRPAHLSDWPPHALPGSPKRP</sequence>
<evidence type="ECO:0000313" key="3">
    <source>
        <dbReference type="Proteomes" id="UP000256661"/>
    </source>
</evidence>
<accession>A0A3D9T2Q5</accession>
<protein>
    <submittedName>
        <fullName evidence="2">Uncharacterized protein</fullName>
    </submittedName>
</protein>
<gene>
    <name evidence="2" type="ORF">DFJ69_6200</name>
</gene>
<organism evidence="2 3">
    <name type="scientific">Thermomonospora umbrina</name>
    <dbReference type="NCBI Taxonomy" id="111806"/>
    <lineage>
        <taxon>Bacteria</taxon>
        <taxon>Bacillati</taxon>
        <taxon>Actinomycetota</taxon>
        <taxon>Actinomycetes</taxon>
        <taxon>Streptosporangiales</taxon>
        <taxon>Thermomonosporaceae</taxon>
        <taxon>Thermomonospora</taxon>
    </lineage>
</organism>
<evidence type="ECO:0000313" key="2">
    <source>
        <dbReference type="EMBL" id="REF00644.1"/>
    </source>
</evidence>
<name>A0A3D9T2Q5_9ACTN</name>
<feature type="region of interest" description="Disordered" evidence="1">
    <location>
        <begin position="208"/>
        <end position="254"/>
    </location>
</feature>
<comment type="caution">
    <text evidence="2">The sequence shown here is derived from an EMBL/GenBank/DDBJ whole genome shotgun (WGS) entry which is preliminary data.</text>
</comment>
<keyword evidence="3" id="KW-1185">Reference proteome</keyword>
<dbReference type="AlphaFoldDB" id="A0A3D9T2Q5"/>
<dbReference type="Proteomes" id="UP000256661">
    <property type="component" value="Unassembled WGS sequence"/>
</dbReference>
<proteinExistence type="predicted"/>
<reference evidence="2 3" key="1">
    <citation type="submission" date="2018-08" db="EMBL/GenBank/DDBJ databases">
        <title>Sequencing the genomes of 1000 actinobacteria strains.</title>
        <authorList>
            <person name="Klenk H.-P."/>
        </authorList>
    </citation>
    <scope>NUCLEOTIDE SEQUENCE [LARGE SCALE GENOMIC DNA]</scope>
    <source>
        <strain evidence="2 3">DSM 43927</strain>
    </source>
</reference>
<dbReference type="EMBL" id="QTTT01000001">
    <property type="protein sequence ID" value="REF00644.1"/>
    <property type="molecule type" value="Genomic_DNA"/>
</dbReference>